<dbReference type="InterPro" id="IPR041581">
    <property type="entry name" value="Glyoxalase_6"/>
</dbReference>
<name>A0A7I7XR38_9MYCO</name>
<dbReference type="Gene3D" id="3.10.180.10">
    <property type="entry name" value="2,3-Dihydroxybiphenyl 1,2-Dioxygenase, domain 1"/>
    <property type="match status" value="1"/>
</dbReference>
<dbReference type="EMBL" id="AP022612">
    <property type="protein sequence ID" value="BBZ31688.1"/>
    <property type="molecule type" value="Genomic_DNA"/>
</dbReference>
<dbReference type="RefSeq" id="WP_085156395.1">
    <property type="nucleotide sequence ID" value="NZ_AP022612.1"/>
</dbReference>
<keyword evidence="2" id="KW-1185">Reference proteome</keyword>
<dbReference type="InterPro" id="IPR037523">
    <property type="entry name" value="VOC_core"/>
</dbReference>
<dbReference type="Pfam" id="PF18029">
    <property type="entry name" value="Glyoxalase_6"/>
    <property type="match status" value="1"/>
</dbReference>
<dbReference type="InterPro" id="IPR029068">
    <property type="entry name" value="Glyas_Bleomycin-R_OHBP_Dase"/>
</dbReference>
<reference evidence="1" key="1">
    <citation type="journal article" date="2019" name="Emerg. Microbes Infect.">
        <title>Comprehensive subspecies identification of 175 nontuberculous mycobacteria species based on 7547 genomic profiles.</title>
        <authorList>
            <person name="Matsumoto Y."/>
            <person name="Kinjo T."/>
            <person name="Motooka D."/>
            <person name="Nabeya D."/>
            <person name="Jung N."/>
            <person name="Uechi K."/>
            <person name="Horii T."/>
            <person name="Iida T."/>
            <person name="Fujita J."/>
            <person name="Nakamura S."/>
        </authorList>
    </citation>
    <scope>NUCLEOTIDE SEQUENCE [LARGE SCALE GENOMIC DNA]</scope>
    <source>
        <strain evidence="1">JCM 13671</strain>
    </source>
</reference>
<dbReference type="SUPFAM" id="SSF54593">
    <property type="entry name" value="Glyoxalase/Bleomycin resistance protein/Dihydroxybiphenyl dioxygenase"/>
    <property type="match status" value="1"/>
</dbReference>
<dbReference type="CDD" id="cd06587">
    <property type="entry name" value="VOC"/>
    <property type="match status" value="1"/>
</dbReference>
<dbReference type="PANTHER" id="PTHR35908:SF1">
    <property type="entry name" value="CONSERVED PROTEIN"/>
    <property type="match status" value="1"/>
</dbReference>
<dbReference type="PANTHER" id="PTHR35908">
    <property type="entry name" value="HYPOTHETICAL FUSION PROTEIN"/>
    <property type="match status" value="1"/>
</dbReference>
<evidence type="ECO:0000313" key="1">
    <source>
        <dbReference type="EMBL" id="BBZ31688.1"/>
    </source>
</evidence>
<dbReference type="PROSITE" id="PS51819">
    <property type="entry name" value="VOC"/>
    <property type="match status" value="1"/>
</dbReference>
<evidence type="ECO:0000313" key="2">
    <source>
        <dbReference type="Proteomes" id="UP000466931"/>
    </source>
</evidence>
<dbReference type="AlphaFoldDB" id="A0A7I7XR38"/>
<dbReference type="Proteomes" id="UP000466931">
    <property type="component" value="Chromosome"/>
</dbReference>
<sequence length="116" mass="12313">MTLSVAMVTVDTHDPDRLAAWWAEAVGGTTSPVMPGEFVTVTLPDGGNLGFQRVDDPTPGKNRVHVDFTDDDIDAAVARLVSLGAVEKARQSFGDEFAWVVLEDPDGNAFCVAAGH</sequence>
<protein>
    <submittedName>
        <fullName evidence="1">Glyoxalase</fullName>
    </submittedName>
</protein>
<accession>A0A7I7XR38</accession>
<organism evidence="1 2">
    <name type="scientific">Mycolicibacterium confluentis</name>
    <dbReference type="NCBI Taxonomy" id="28047"/>
    <lineage>
        <taxon>Bacteria</taxon>
        <taxon>Bacillati</taxon>
        <taxon>Actinomycetota</taxon>
        <taxon>Actinomycetes</taxon>
        <taxon>Mycobacteriales</taxon>
        <taxon>Mycobacteriaceae</taxon>
        <taxon>Mycolicibacterium</taxon>
    </lineage>
</organism>
<dbReference type="OrthoDB" id="3212826at2"/>
<proteinExistence type="predicted"/>
<gene>
    <name evidence="1" type="ORF">MCNF_02930</name>
</gene>
<reference evidence="1" key="2">
    <citation type="submission" date="2020-02" db="EMBL/GenBank/DDBJ databases">
        <authorList>
            <person name="Matsumoto Y."/>
            <person name="Motooka D."/>
            <person name="Nakamura S."/>
        </authorList>
    </citation>
    <scope>NUCLEOTIDE SEQUENCE</scope>
    <source>
        <strain evidence="1">JCM 13671</strain>
    </source>
</reference>